<dbReference type="RefSeq" id="WP_379929479.1">
    <property type="nucleotide sequence ID" value="NZ_JBHUMM010000023.1"/>
</dbReference>
<gene>
    <name evidence="2" type="ORF">ACFSUC_10305</name>
</gene>
<dbReference type="InterPro" id="IPR000836">
    <property type="entry name" value="PRTase_dom"/>
</dbReference>
<dbReference type="Proteomes" id="UP001597497">
    <property type="component" value="Unassembled WGS sequence"/>
</dbReference>
<dbReference type="CDD" id="cd06223">
    <property type="entry name" value="PRTases_typeI"/>
    <property type="match status" value="1"/>
</dbReference>
<dbReference type="PANTHER" id="PTHR47505">
    <property type="entry name" value="DNA UTILIZATION PROTEIN YHGH"/>
    <property type="match status" value="1"/>
</dbReference>
<comment type="caution">
    <text evidence="2">The sequence shown here is derived from an EMBL/GenBank/DDBJ whole genome shotgun (WGS) entry which is preliminary data.</text>
</comment>
<evidence type="ECO:0000313" key="3">
    <source>
        <dbReference type="Proteomes" id="UP001597497"/>
    </source>
</evidence>
<dbReference type="EMBL" id="JBHUMM010000023">
    <property type="protein sequence ID" value="MFD2671996.1"/>
    <property type="molecule type" value="Genomic_DNA"/>
</dbReference>
<organism evidence="2 3">
    <name type="scientific">Marinicrinis sediminis</name>
    <dbReference type="NCBI Taxonomy" id="1652465"/>
    <lineage>
        <taxon>Bacteria</taxon>
        <taxon>Bacillati</taxon>
        <taxon>Bacillota</taxon>
        <taxon>Bacilli</taxon>
        <taxon>Bacillales</taxon>
        <taxon>Paenibacillaceae</taxon>
    </lineage>
</organism>
<keyword evidence="3" id="KW-1185">Reference proteome</keyword>
<evidence type="ECO:0000313" key="2">
    <source>
        <dbReference type="EMBL" id="MFD2671996.1"/>
    </source>
</evidence>
<name>A0ABW5RB58_9BACL</name>
<dbReference type="PANTHER" id="PTHR47505:SF1">
    <property type="entry name" value="DNA UTILIZATION PROTEIN YHGH"/>
    <property type="match status" value="1"/>
</dbReference>
<dbReference type="InterPro" id="IPR029057">
    <property type="entry name" value="PRTase-like"/>
</dbReference>
<accession>A0ABW5RB58</accession>
<protein>
    <submittedName>
        <fullName evidence="2">ComF family protein</fullName>
    </submittedName>
</protein>
<sequence length="246" mass="28495">MKKLMEALMSQKLPECLACGRAKKQSRGLCTTCIAEIPWVQAIQCKRCGRDIECPDCRRLVGPYALTAQRSAVRYAEPFQHWLEQYKFSGNEQWRPCFAYLMERAYERLIADFPALLQHPRFLIPIPLSRERLEQRGFNQAEHLAKALALHEGLPMFSLLERPVHLEKQSSRTRQERLQALSGVFAICPQENRRCIVWWKRNRRQKPPVAILIDDIYTTGSTLHEAAVTLRKKIPIPVFALTLARS</sequence>
<comment type="similarity">
    <text evidence="1">Belongs to the ComF/GntX family.</text>
</comment>
<dbReference type="Gene3D" id="3.40.50.2020">
    <property type="match status" value="1"/>
</dbReference>
<dbReference type="SUPFAM" id="SSF53271">
    <property type="entry name" value="PRTase-like"/>
    <property type="match status" value="1"/>
</dbReference>
<reference evidence="3" key="1">
    <citation type="journal article" date="2019" name="Int. J. Syst. Evol. Microbiol.">
        <title>The Global Catalogue of Microorganisms (GCM) 10K type strain sequencing project: providing services to taxonomists for standard genome sequencing and annotation.</title>
        <authorList>
            <consortium name="The Broad Institute Genomics Platform"/>
            <consortium name="The Broad Institute Genome Sequencing Center for Infectious Disease"/>
            <person name="Wu L."/>
            <person name="Ma J."/>
        </authorList>
    </citation>
    <scope>NUCLEOTIDE SEQUENCE [LARGE SCALE GENOMIC DNA]</scope>
    <source>
        <strain evidence="3">KCTC 33676</strain>
    </source>
</reference>
<evidence type="ECO:0000256" key="1">
    <source>
        <dbReference type="ARBA" id="ARBA00008007"/>
    </source>
</evidence>
<proteinExistence type="inferred from homology"/>
<dbReference type="InterPro" id="IPR051910">
    <property type="entry name" value="ComF/GntX_DNA_util-trans"/>
</dbReference>